<keyword evidence="8" id="KW-1185">Reference proteome</keyword>
<evidence type="ECO:0000256" key="4">
    <source>
        <dbReference type="ARBA" id="ARBA00022801"/>
    </source>
</evidence>
<feature type="domain" description="N-acetylmuramoyl-L-alanine amidase" evidence="6">
    <location>
        <begin position="7"/>
        <end position="158"/>
    </location>
</feature>
<name>A0A1H0XZM3_9PSED</name>
<dbReference type="Gene3D" id="1.10.101.10">
    <property type="entry name" value="PGBD-like superfamily/PGBD"/>
    <property type="match status" value="1"/>
</dbReference>
<comment type="catalytic activity">
    <reaction evidence="1">
        <text>Hydrolyzes the link between N-acetylmuramoyl residues and L-amino acid residues in certain cell-wall glycopeptides.</text>
        <dbReference type="EC" id="3.5.1.28"/>
    </reaction>
</comment>
<dbReference type="GO" id="GO:0009254">
    <property type="term" value="P:peptidoglycan turnover"/>
    <property type="evidence" value="ECO:0007669"/>
    <property type="project" value="TreeGrafter"/>
</dbReference>
<gene>
    <name evidence="7" type="ORF">SAMN04490195_0290</name>
</gene>
<evidence type="ECO:0000313" key="7">
    <source>
        <dbReference type="EMBL" id="SDQ08136.1"/>
    </source>
</evidence>
<dbReference type="InterPro" id="IPR036505">
    <property type="entry name" value="Amidase/PGRP_sf"/>
</dbReference>
<dbReference type="GO" id="GO:0019867">
    <property type="term" value="C:outer membrane"/>
    <property type="evidence" value="ECO:0007669"/>
    <property type="project" value="TreeGrafter"/>
</dbReference>
<dbReference type="Pfam" id="PF01510">
    <property type="entry name" value="Amidase_2"/>
    <property type="match status" value="1"/>
</dbReference>
<dbReference type="SMART" id="SM00644">
    <property type="entry name" value="Ami_2"/>
    <property type="match status" value="1"/>
</dbReference>
<dbReference type="SUPFAM" id="SSF55846">
    <property type="entry name" value="N-acetylmuramoyl-L-alanine amidase-like"/>
    <property type="match status" value="1"/>
</dbReference>
<dbReference type="GO" id="GO:0009253">
    <property type="term" value="P:peptidoglycan catabolic process"/>
    <property type="evidence" value="ECO:0007669"/>
    <property type="project" value="InterPro"/>
</dbReference>
<dbReference type="Proteomes" id="UP000199570">
    <property type="component" value="Unassembled WGS sequence"/>
</dbReference>
<keyword evidence="4" id="KW-0378">Hydrolase</keyword>
<accession>A0A1H0XZM3</accession>
<evidence type="ECO:0000313" key="8">
    <source>
        <dbReference type="Proteomes" id="UP000199570"/>
    </source>
</evidence>
<dbReference type="InterPro" id="IPR036365">
    <property type="entry name" value="PGBD-like_sf"/>
</dbReference>
<dbReference type="GO" id="GO:0071555">
    <property type="term" value="P:cell wall organization"/>
    <property type="evidence" value="ECO:0007669"/>
    <property type="project" value="UniProtKB-KW"/>
</dbReference>
<dbReference type="OrthoDB" id="9794842at2"/>
<protein>
    <recommendedName>
        <fullName evidence="3">N-acetylmuramoyl-L-alanine amidase</fullName>
        <ecNumber evidence="3">3.5.1.28</ecNumber>
    </recommendedName>
</protein>
<dbReference type="FunFam" id="3.40.80.10:FF:000003">
    <property type="entry name" value="N-acetylmuramoyl-L-alanine amidase"/>
    <property type="match status" value="1"/>
</dbReference>
<sequence length="256" mass="28753">MKPISYNKYRSSKSYNSRIRFLIFHYTAGNFSSSVKILTGPSVSAHYLVPNITDPSYLSEGFTAQEVFNLVDESHRAWHAGVSQWGSRSNLNDTSIGIEIINLATDNNGDFTFPPYHPEQIAAIEELALNILKRYPDITPTQVLGHSDIAVGRKSDPGPVFPWHALYLKGIGAWFDEATRDDFLQRFNASAIPSRSELLALFKSYGYDISGAETEQGFKQLVRAFQMHFRPERYDGVMDAQTAATLAALVSKYFPR</sequence>
<dbReference type="InterPro" id="IPR036366">
    <property type="entry name" value="PGBDSf"/>
</dbReference>
<keyword evidence="5" id="KW-0961">Cell wall biogenesis/degradation</keyword>
<dbReference type="RefSeq" id="WP_090316235.1">
    <property type="nucleotide sequence ID" value="NZ_FNKJ01000002.1"/>
</dbReference>
<evidence type="ECO:0000256" key="1">
    <source>
        <dbReference type="ARBA" id="ARBA00001561"/>
    </source>
</evidence>
<proteinExistence type="inferred from homology"/>
<evidence type="ECO:0000256" key="3">
    <source>
        <dbReference type="ARBA" id="ARBA00011901"/>
    </source>
</evidence>
<dbReference type="Gene3D" id="3.40.80.10">
    <property type="entry name" value="Peptidoglycan recognition protein-like"/>
    <property type="match status" value="1"/>
</dbReference>
<dbReference type="CDD" id="cd06583">
    <property type="entry name" value="PGRP"/>
    <property type="match status" value="1"/>
</dbReference>
<dbReference type="PANTHER" id="PTHR30417">
    <property type="entry name" value="N-ACETYLMURAMOYL-L-ALANINE AMIDASE AMID"/>
    <property type="match status" value="1"/>
</dbReference>
<dbReference type="PANTHER" id="PTHR30417:SF12">
    <property type="entry name" value="N-ACETYLMURAMOYL-L-ALANINE AMIDASE"/>
    <property type="match status" value="1"/>
</dbReference>
<reference evidence="8" key="1">
    <citation type="submission" date="2016-10" db="EMBL/GenBank/DDBJ databases">
        <authorList>
            <person name="Varghese N."/>
            <person name="Submissions S."/>
        </authorList>
    </citation>
    <scope>NUCLEOTIDE SEQUENCE [LARGE SCALE GENOMIC DNA]</scope>
    <source>
        <strain evidence="8">BS3775</strain>
    </source>
</reference>
<organism evidence="7 8">
    <name type="scientific">Pseudomonas moorei</name>
    <dbReference type="NCBI Taxonomy" id="395599"/>
    <lineage>
        <taxon>Bacteria</taxon>
        <taxon>Pseudomonadati</taxon>
        <taxon>Pseudomonadota</taxon>
        <taxon>Gammaproteobacteria</taxon>
        <taxon>Pseudomonadales</taxon>
        <taxon>Pseudomonadaceae</taxon>
        <taxon>Pseudomonas</taxon>
    </lineage>
</organism>
<dbReference type="EMBL" id="FNKJ01000002">
    <property type="protein sequence ID" value="SDQ08136.1"/>
    <property type="molecule type" value="Genomic_DNA"/>
</dbReference>
<dbReference type="InterPro" id="IPR002502">
    <property type="entry name" value="Amidase_domain"/>
</dbReference>
<evidence type="ECO:0000256" key="5">
    <source>
        <dbReference type="ARBA" id="ARBA00023316"/>
    </source>
</evidence>
<dbReference type="EC" id="3.5.1.28" evidence="3"/>
<dbReference type="InterPro" id="IPR051206">
    <property type="entry name" value="NAMLAA_amidase_2"/>
</dbReference>
<evidence type="ECO:0000256" key="2">
    <source>
        <dbReference type="ARBA" id="ARBA00007553"/>
    </source>
</evidence>
<dbReference type="AlphaFoldDB" id="A0A1H0XZM3"/>
<evidence type="ECO:0000259" key="6">
    <source>
        <dbReference type="SMART" id="SM00644"/>
    </source>
</evidence>
<dbReference type="SUPFAM" id="SSF47090">
    <property type="entry name" value="PGBD-like"/>
    <property type="match status" value="1"/>
</dbReference>
<dbReference type="GO" id="GO:0008745">
    <property type="term" value="F:N-acetylmuramoyl-L-alanine amidase activity"/>
    <property type="evidence" value="ECO:0007669"/>
    <property type="project" value="UniProtKB-EC"/>
</dbReference>
<comment type="similarity">
    <text evidence="2">Belongs to the N-acetylmuramoyl-L-alanine amidase 2 family.</text>
</comment>